<gene>
    <name evidence="1" type="ORF">L3Q82_021650</name>
</gene>
<reference evidence="1" key="1">
    <citation type="submission" date="2022-04" db="EMBL/GenBank/DDBJ databases">
        <title>Jade perch genome.</title>
        <authorList>
            <person name="Chao B."/>
        </authorList>
    </citation>
    <scope>NUCLEOTIDE SEQUENCE</scope>
    <source>
        <strain evidence="1">CB-2022</strain>
    </source>
</reference>
<dbReference type="EMBL" id="CM041533">
    <property type="protein sequence ID" value="KAI3375132.1"/>
    <property type="molecule type" value="Genomic_DNA"/>
</dbReference>
<evidence type="ECO:0000313" key="2">
    <source>
        <dbReference type="Proteomes" id="UP000831701"/>
    </source>
</evidence>
<organism evidence="1 2">
    <name type="scientific">Scortum barcoo</name>
    <name type="common">barcoo grunter</name>
    <dbReference type="NCBI Taxonomy" id="214431"/>
    <lineage>
        <taxon>Eukaryota</taxon>
        <taxon>Metazoa</taxon>
        <taxon>Chordata</taxon>
        <taxon>Craniata</taxon>
        <taxon>Vertebrata</taxon>
        <taxon>Euteleostomi</taxon>
        <taxon>Actinopterygii</taxon>
        <taxon>Neopterygii</taxon>
        <taxon>Teleostei</taxon>
        <taxon>Neoteleostei</taxon>
        <taxon>Acanthomorphata</taxon>
        <taxon>Eupercaria</taxon>
        <taxon>Centrarchiformes</taxon>
        <taxon>Terapontoidei</taxon>
        <taxon>Terapontidae</taxon>
        <taxon>Scortum</taxon>
    </lineage>
</organism>
<feature type="non-terminal residue" evidence="1">
    <location>
        <position position="306"/>
    </location>
</feature>
<proteinExistence type="predicted"/>
<protein>
    <submittedName>
        <fullName evidence="1">Uncharacterized protein</fullName>
    </submittedName>
</protein>
<sequence>KVIALDTSIVVNQFRAVTPLLSPLAGLFFRTLTLLEHDIKPVFVFDGKPPVEKTAVLKKRAEAAGWTSPNRTGTASSQTKDQVQLLKLLGVPIIQAPGDAEALCAWLVRERTVDAVASEDMDSLPFGASVLIRQLNAKRDSDVIEYSLPKLLEKLQISHEEFVDLCILLGCDYCDKIPGFGPKRALTLIQNHRTIETLILHINRRTHPVPHSWKYKEARKIFLDAPQTAAPELTWTEPDEEALVGFLCHAKHIKEDRVRRRMEKFHQTRESRREEREKERAAGHSRQTCMKDFFKVTRKRKEVSVT</sequence>
<evidence type="ECO:0000313" key="1">
    <source>
        <dbReference type="EMBL" id="KAI3375132.1"/>
    </source>
</evidence>
<feature type="non-terminal residue" evidence="1">
    <location>
        <position position="1"/>
    </location>
</feature>
<keyword evidence="2" id="KW-1185">Reference proteome</keyword>
<dbReference type="Proteomes" id="UP000831701">
    <property type="component" value="Chromosome 3"/>
</dbReference>
<name>A0ACB8X4A4_9TELE</name>
<accession>A0ACB8X4A4</accession>
<comment type="caution">
    <text evidence="1">The sequence shown here is derived from an EMBL/GenBank/DDBJ whole genome shotgun (WGS) entry which is preliminary data.</text>
</comment>